<dbReference type="Proteomes" id="UP000445000">
    <property type="component" value="Unassembled WGS sequence"/>
</dbReference>
<dbReference type="AlphaFoldDB" id="A0A829YA65"/>
<gene>
    <name evidence="1" type="ORF">GCM10011487_18830</name>
</gene>
<keyword evidence="2" id="KW-1185">Reference proteome</keyword>
<sequence>MESEQLELPIHEVHAERNGTRLEFLLNEASETHWLFRRDLSISLPLSAMSRRSIGGIPYLCPPVVLLYKAKNPRSKDQDDFEQTLPTLQPADRLWLAQALEVCHPGHAWLRSL</sequence>
<evidence type="ECO:0000313" key="1">
    <source>
        <dbReference type="EMBL" id="GFE79883.1"/>
    </source>
</evidence>
<protein>
    <submittedName>
        <fullName evidence="1">Uncharacterized protein</fullName>
    </submittedName>
</protein>
<reference evidence="2" key="1">
    <citation type="submission" date="2020-01" db="EMBL/GenBank/DDBJ databases">
        <title>'Steroidobacter agaridevorans' sp. nov., agar-degrading bacteria isolated from rhizosphere soils.</title>
        <authorList>
            <person name="Ikenaga M."/>
            <person name="Kataoka M."/>
            <person name="Murouchi A."/>
            <person name="Katsuragi S."/>
            <person name="Sakai M."/>
        </authorList>
    </citation>
    <scope>NUCLEOTIDE SEQUENCE [LARGE SCALE GENOMIC DNA]</scope>
    <source>
        <strain evidence="2">YU21-B</strain>
    </source>
</reference>
<name>A0A829YA65_9GAMM</name>
<dbReference type="EMBL" id="BLJN01000002">
    <property type="protein sequence ID" value="GFE79883.1"/>
    <property type="molecule type" value="Genomic_DNA"/>
</dbReference>
<comment type="caution">
    <text evidence="1">The sequence shown here is derived from an EMBL/GenBank/DDBJ whole genome shotgun (WGS) entry which is preliminary data.</text>
</comment>
<accession>A0A829YA65</accession>
<organism evidence="1 2">
    <name type="scientific">Steroidobacter agaridevorans</name>
    <dbReference type="NCBI Taxonomy" id="2695856"/>
    <lineage>
        <taxon>Bacteria</taxon>
        <taxon>Pseudomonadati</taxon>
        <taxon>Pseudomonadota</taxon>
        <taxon>Gammaproteobacteria</taxon>
        <taxon>Steroidobacterales</taxon>
        <taxon>Steroidobacteraceae</taxon>
        <taxon>Steroidobacter</taxon>
    </lineage>
</organism>
<proteinExistence type="predicted"/>
<evidence type="ECO:0000313" key="2">
    <source>
        <dbReference type="Proteomes" id="UP000445000"/>
    </source>
</evidence>